<evidence type="ECO:0000256" key="6">
    <source>
        <dbReference type="RuleBase" id="RU003355"/>
    </source>
</evidence>
<dbReference type="GO" id="GO:0005886">
    <property type="term" value="C:plasma membrane"/>
    <property type="evidence" value="ECO:0007669"/>
    <property type="project" value="TreeGrafter"/>
</dbReference>
<dbReference type="Gene3D" id="3.40.50.200">
    <property type="entry name" value="Peptidase S8/S53 domain"/>
    <property type="match status" value="1"/>
</dbReference>
<dbReference type="Pfam" id="PF00082">
    <property type="entry name" value="Peptidase_S8"/>
    <property type="match status" value="1"/>
</dbReference>
<evidence type="ECO:0000256" key="2">
    <source>
        <dbReference type="ARBA" id="ARBA00022729"/>
    </source>
</evidence>
<dbReference type="SUPFAM" id="SSF52743">
    <property type="entry name" value="Subtilisin-like"/>
    <property type="match status" value="1"/>
</dbReference>
<comment type="caution">
    <text evidence="5">Lacks conserved residue(s) required for the propagation of feature annotation.</text>
</comment>
<evidence type="ECO:0000313" key="10">
    <source>
        <dbReference type="Proteomes" id="UP000886742"/>
    </source>
</evidence>
<evidence type="ECO:0000256" key="3">
    <source>
        <dbReference type="ARBA" id="ARBA00022801"/>
    </source>
</evidence>
<dbReference type="InterPro" id="IPR000209">
    <property type="entry name" value="Peptidase_S8/S53_dom"/>
</dbReference>
<evidence type="ECO:0000256" key="4">
    <source>
        <dbReference type="ARBA" id="ARBA00022825"/>
    </source>
</evidence>
<reference evidence="9" key="2">
    <citation type="journal article" date="2021" name="PeerJ">
        <title>Extensive microbial diversity within the chicken gut microbiome revealed by metagenomics and culture.</title>
        <authorList>
            <person name="Gilroy R."/>
            <person name="Ravi A."/>
            <person name="Getino M."/>
            <person name="Pursley I."/>
            <person name="Horton D.L."/>
            <person name="Alikhan N.F."/>
            <person name="Baker D."/>
            <person name="Gharbi K."/>
            <person name="Hall N."/>
            <person name="Watson M."/>
            <person name="Adriaenssens E.M."/>
            <person name="Foster-Nyarko E."/>
            <person name="Jarju S."/>
            <person name="Secka A."/>
            <person name="Antonio M."/>
            <person name="Oren A."/>
            <person name="Chaudhuri R.R."/>
            <person name="La Ragione R."/>
            <person name="Hildebrand F."/>
            <person name="Pallen M.J."/>
        </authorList>
    </citation>
    <scope>NUCLEOTIDE SEQUENCE</scope>
    <source>
        <strain evidence="9">ChiGjej3B3-5194</strain>
    </source>
</reference>
<name>A0A9D1JX31_9PROT</name>
<dbReference type="EMBL" id="DVJI01000012">
    <property type="protein sequence ID" value="HIS71125.1"/>
    <property type="molecule type" value="Genomic_DNA"/>
</dbReference>
<keyword evidence="4 6" id="KW-0720">Serine protease</keyword>
<reference evidence="9" key="1">
    <citation type="submission" date="2020-10" db="EMBL/GenBank/DDBJ databases">
        <authorList>
            <person name="Gilroy R."/>
        </authorList>
    </citation>
    <scope>NUCLEOTIDE SEQUENCE</scope>
    <source>
        <strain evidence="9">ChiGjej3B3-5194</strain>
    </source>
</reference>
<feature type="chain" id="PRO_5039103626" evidence="7">
    <location>
        <begin position="23"/>
        <end position="611"/>
    </location>
</feature>
<dbReference type="GO" id="GO:0004252">
    <property type="term" value="F:serine-type endopeptidase activity"/>
    <property type="evidence" value="ECO:0007669"/>
    <property type="project" value="InterPro"/>
</dbReference>
<dbReference type="PANTHER" id="PTHR42884">
    <property type="entry name" value="PROPROTEIN CONVERTASE SUBTILISIN/KEXIN-RELATED"/>
    <property type="match status" value="1"/>
</dbReference>
<dbReference type="PROSITE" id="PS00138">
    <property type="entry name" value="SUBTILASE_SER"/>
    <property type="match status" value="1"/>
</dbReference>
<evidence type="ECO:0000256" key="5">
    <source>
        <dbReference type="PROSITE-ProRule" id="PRU01240"/>
    </source>
</evidence>
<evidence type="ECO:0000313" key="9">
    <source>
        <dbReference type="EMBL" id="HIS71125.1"/>
    </source>
</evidence>
<gene>
    <name evidence="9" type="ORF">IAD02_04040</name>
</gene>
<dbReference type="GO" id="GO:0016485">
    <property type="term" value="P:protein processing"/>
    <property type="evidence" value="ECO:0007669"/>
    <property type="project" value="TreeGrafter"/>
</dbReference>
<evidence type="ECO:0000256" key="7">
    <source>
        <dbReference type="SAM" id="SignalP"/>
    </source>
</evidence>
<keyword evidence="1 6" id="KW-0645">Protease</keyword>
<dbReference type="PROSITE" id="PS00136">
    <property type="entry name" value="SUBTILASE_ASP"/>
    <property type="match status" value="1"/>
</dbReference>
<dbReference type="AlphaFoldDB" id="A0A9D1JX31"/>
<keyword evidence="2 7" id="KW-0732">Signal</keyword>
<sequence length="611" mass="65000">MKIVRTFLIFCAIAVTASNAGAFQISPQTSNKNCTDTEYRRQHPEKCPSFLYTAAPILSGATVLGGAIALIGLSGAAGGSDSATEYYQPTLAAPDYVGGDVSSLQLAAVTSAPEYEKNLTQYNDIRLAYSIARGYTGRGTIIAVLDAGLDSWHGAAVTAVAGGAIAPNAIVNSYKIANNLDFVSYREIGDAIGHATDANVYNASWSVPMRANDLRSRNQLSNLTDANFVNQMSAAAARDAIFVWAAGNDSDKQSSALSAIPVVMPEMRGHFINVVAWDSATGALAEYSNACGITANWCITAPGSNIDTGASIANGTSFATPIVSAAVAVIREAFPYMTAPQITNLLFETARDLGTPGVDAVYGHGMLDLERATRPVGAPLVPIDGGAMQPLQTARVSGAIAHNIMDANPKFAYFDKYGRAFDAKLSDVIEIKNPGLGFQRLRATEDIKIAEIGNFEMGLANSDIAIGDGFLQIRDNNLFGFVGTQNDFEIGQLKLTQRARLAFGAPRASQNSMISNLSNIYTASIDVSANIGDWSFGISVPDTIIGGTMNLHLPTGRADNGAIIYNDYAVDMRTRPSIEYSVSYRAFTASFVDNPYGTDEFFIMTRGRIKF</sequence>
<comment type="caution">
    <text evidence="9">The sequence shown here is derived from an EMBL/GenBank/DDBJ whole genome shotgun (WGS) entry which is preliminary data.</text>
</comment>
<feature type="domain" description="Peptidase S8/S53" evidence="8">
    <location>
        <begin position="150"/>
        <end position="365"/>
    </location>
</feature>
<dbReference type="InterPro" id="IPR023828">
    <property type="entry name" value="Peptidase_S8_Ser-AS"/>
</dbReference>
<dbReference type="InterPro" id="IPR015500">
    <property type="entry name" value="Peptidase_S8_subtilisin-rel"/>
</dbReference>
<dbReference type="PROSITE" id="PS51892">
    <property type="entry name" value="SUBTILASE"/>
    <property type="match status" value="1"/>
</dbReference>
<dbReference type="InterPro" id="IPR034061">
    <property type="entry name" value="Peptidases_S8_Autotransporter"/>
</dbReference>
<organism evidence="9 10">
    <name type="scientific">Candidatus Enterousia intestinigallinarum</name>
    <dbReference type="NCBI Taxonomy" id="2840790"/>
    <lineage>
        <taxon>Bacteria</taxon>
        <taxon>Pseudomonadati</taxon>
        <taxon>Pseudomonadota</taxon>
        <taxon>Alphaproteobacteria</taxon>
        <taxon>Candidatus Enterousia</taxon>
    </lineage>
</organism>
<dbReference type="Proteomes" id="UP000886742">
    <property type="component" value="Unassembled WGS sequence"/>
</dbReference>
<keyword evidence="3 6" id="KW-0378">Hydrolase</keyword>
<dbReference type="InterPro" id="IPR036852">
    <property type="entry name" value="Peptidase_S8/S53_dom_sf"/>
</dbReference>
<evidence type="ECO:0000259" key="8">
    <source>
        <dbReference type="Pfam" id="PF00082"/>
    </source>
</evidence>
<dbReference type="PRINTS" id="PR00723">
    <property type="entry name" value="SUBTILISIN"/>
</dbReference>
<dbReference type="PANTHER" id="PTHR42884:SF14">
    <property type="entry name" value="NEUROENDOCRINE CONVERTASE 1"/>
    <property type="match status" value="1"/>
</dbReference>
<feature type="signal peptide" evidence="7">
    <location>
        <begin position="1"/>
        <end position="22"/>
    </location>
</feature>
<accession>A0A9D1JX31</accession>
<dbReference type="CDD" id="cd04848">
    <property type="entry name" value="Peptidases_S8_Autotransporter_serine_protease_like"/>
    <property type="match status" value="1"/>
</dbReference>
<protein>
    <submittedName>
        <fullName evidence="9">S8 family serine peptidase</fullName>
    </submittedName>
</protein>
<dbReference type="InterPro" id="IPR023827">
    <property type="entry name" value="Peptidase_S8_Asp-AS"/>
</dbReference>
<evidence type="ECO:0000256" key="1">
    <source>
        <dbReference type="ARBA" id="ARBA00022670"/>
    </source>
</evidence>
<proteinExistence type="inferred from homology"/>
<comment type="similarity">
    <text evidence="5 6">Belongs to the peptidase S8 family.</text>
</comment>